<dbReference type="AlphaFoldDB" id="A0AAE3EN12"/>
<comment type="caution">
    <text evidence="2">The sequence shown here is derived from an EMBL/GenBank/DDBJ whole genome shotgun (WGS) entry which is preliminary data.</text>
</comment>
<dbReference type="GO" id="GO:0030246">
    <property type="term" value="F:carbohydrate binding"/>
    <property type="evidence" value="ECO:0007669"/>
    <property type="project" value="InterPro"/>
</dbReference>
<dbReference type="Gene3D" id="2.60.40.1190">
    <property type="match status" value="1"/>
</dbReference>
<keyword evidence="3" id="KW-1185">Reference proteome</keyword>
<dbReference type="Pfam" id="PF06452">
    <property type="entry name" value="CBM9_1"/>
    <property type="match status" value="1"/>
</dbReference>
<evidence type="ECO:0000313" key="2">
    <source>
        <dbReference type="EMBL" id="MCF7567837.1"/>
    </source>
</evidence>
<dbReference type="PANTHER" id="PTHR35532:SF5">
    <property type="entry name" value="CARBOHYDRATE-BINDING DOMAIN-CONTAINING PROTEIN"/>
    <property type="match status" value="1"/>
</dbReference>
<evidence type="ECO:0000259" key="1">
    <source>
        <dbReference type="Pfam" id="PF06452"/>
    </source>
</evidence>
<gene>
    <name evidence="2" type="ORF">L3X37_05590</name>
</gene>
<dbReference type="InterPro" id="IPR010502">
    <property type="entry name" value="Carb-bd_dom_fam9"/>
</dbReference>
<dbReference type="RefSeq" id="WP_237239186.1">
    <property type="nucleotide sequence ID" value="NZ_JAKKDU010000005.1"/>
</dbReference>
<feature type="domain" description="Carbohydrate-binding" evidence="1">
    <location>
        <begin position="44"/>
        <end position="141"/>
    </location>
</feature>
<reference evidence="2" key="1">
    <citation type="submission" date="2022-01" db="EMBL/GenBank/DDBJ databases">
        <title>Draft genome sequence of Sabulilitoribacter arenilitoris KCTC 52401.</title>
        <authorList>
            <person name="Oh J.-S."/>
        </authorList>
    </citation>
    <scope>NUCLEOTIDE SEQUENCE</scope>
    <source>
        <strain evidence="2">HMF6543</strain>
    </source>
</reference>
<dbReference type="GO" id="GO:0016052">
    <property type="term" value="P:carbohydrate catabolic process"/>
    <property type="evidence" value="ECO:0007669"/>
    <property type="project" value="InterPro"/>
</dbReference>
<dbReference type="GO" id="GO:0004553">
    <property type="term" value="F:hydrolase activity, hydrolyzing O-glycosyl compounds"/>
    <property type="evidence" value="ECO:0007669"/>
    <property type="project" value="InterPro"/>
</dbReference>
<accession>A0AAE3EN12</accession>
<dbReference type="CDD" id="cd09620">
    <property type="entry name" value="CBM9_like_3"/>
    <property type="match status" value="1"/>
</dbReference>
<dbReference type="EMBL" id="JAKKDU010000005">
    <property type="protein sequence ID" value="MCF7567837.1"/>
    <property type="molecule type" value="Genomic_DNA"/>
</dbReference>
<protein>
    <submittedName>
        <fullName evidence="2">Carbohydrate-binding family 9-like protein</fullName>
    </submittedName>
</protein>
<proteinExistence type="predicted"/>
<dbReference type="SUPFAM" id="SSF49344">
    <property type="entry name" value="CBD9-like"/>
    <property type="match status" value="1"/>
</dbReference>
<dbReference type="Proteomes" id="UP001199795">
    <property type="component" value="Unassembled WGS sequence"/>
</dbReference>
<dbReference type="PANTHER" id="PTHR35532">
    <property type="entry name" value="SIMILAR TO POLYHYDROXYALKANOATE DEPOLYMERASE"/>
    <property type="match status" value="1"/>
</dbReference>
<evidence type="ECO:0000313" key="3">
    <source>
        <dbReference type="Proteomes" id="UP001199795"/>
    </source>
</evidence>
<sequence length="359" mass="42600">MKNHHSTYLTFSLFLFSITFYAQSKKEIIPQTYVAHKTSELITIDGKANESDWKNAKWTSDFIDIESDKTPKYQTRVKMLWDDNYYYIFAEMKEPHVWGDITQRDAVIFYNNDFEVFIDTNGDTHNYYELEINALNTVWDLFLIKPYGISGSRVLNNWDYSDLKSAINIKGTLNNPNDIDKGWTLEIAIPFKDFRKSRKRNNIPSNQFYRVNFSRVNWDFDLENGKYSRKKNKKGRFLPEYNWVWSPMGVINMHKPEKWGYVYFSSKEVGSNVTFEIPKDEKIKWKLYELFHANRTFQTKNNQSAKSISDLEHSKIIIDEKEINPTIETYKFGWTISVQSPFTNHILSVKEDGKFLKKK</sequence>
<name>A0AAE3EN12_9FLAO</name>
<organism evidence="2 3">
    <name type="scientific">Wocania arenilitoris</name>
    <dbReference type="NCBI Taxonomy" id="2044858"/>
    <lineage>
        <taxon>Bacteria</taxon>
        <taxon>Pseudomonadati</taxon>
        <taxon>Bacteroidota</taxon>
        <taxon>Flavobacteriia</taxon>
        <taxon>Flavobacteriales</taxon>
        <taxon>Flavobacteriaceae</taxon>
        <taxon>Wocania</taxon>
    </lineage>
</organism>